<evidence type="ECO:0000313" key="2">
    <source>
        <dbReference type="EMBL" id="CAL4228705.1"/>
    </source>
</evidence>
<name>A0AAV2SS36_MEGNR</name>
<dbReference type="AlphaFoldDB" id="A0AAV2SS36"/>
<proteinExistence type="predicted"/>
<accession>A0AAV2SS36</accession>
<dbReference type="Proteomes" id="UP001497623">
    <property type="component" value="Unassembled WGS sequence"/>
</dbReference>
<keyword evidence="1" id="KW-1133">Transmembrane helix</keyword>
<feature type="transmembrane region" description="Helical" evidence="1">
    <location>
        <begin position="94"/>
        <end position="111"/>
    </location>
</feature>
<gene>
    <name evidence="2" type="ORF">MNOR_LOCUS39641</name>
</gene>
<keyword evidence="1" id="KW-0472">Membrane</keyword>
<comment type="caution">
    <text evidence="2">The sequence shown here is derived from an EMBL/GenBank/DDBJ whole genome shotgun (WGS) entry which is preliminary data.</text>
</comment>
<protein>
    <submittedName>
        <fullName evidence="2">Uncharacterized protein</fullName>
    </submittedName>
</protein>
<evidence type="ECO:0000256" key="1">
    <source>
        <dbReference type="SAM" id="Phobius"/>
    </source>
</evidence>
<evidence type="ECO:0000313" key="3">
    <source>
        <dbReference type="Proteomes" id="UP001497623"/>
    </source>
</evidence>
<sequence length="114" mass="13209">MLLYYIVKLIWSNPSFIFNKYDLLSCYSHASIYCVLSSPSAHAPTTCTERPHALSAHINHLLSCINTKHGISAAIRTKHLIINIYLYDMTYIKYIYAILYIQTHLLILINLKYN</sequence>
<keyword evidence="3" id="KW-1185">Reference proteome</keyword>
<organism evidence="2 3">
    <name type="scientific">Meganyctiphanes norvegica</name>
    <name type="common">Northern krill</name>
    <name type="synonym">Thysanopoda norvegica</name>
    <dbReference type="NCBI Taxonomy" id="48144"/>
    <lineage>
        <taxon>Eukaryota</taxon>
        <taxon>Metazoa</taxon>
        <taxon>Ecdysozoa</taxon>
        <taxon>Arthropoda</taxon>
        <taxon>Crustacea</taxon>
        <taxon>Multicrustacea</taxon>
        <taxon>Malacostraca</taxon>
        <taxon>Eumalacostraca</taxon>
        <taxon>Eucarida</taxon>
        <taxon>Euphausiacea</taxon>
        <taxon>Euphausiidae</taxon>
        <taxon>Meganyctiphanes</taxon>
    </lineage>
</organism>
<reference evidence="2 3" key="1">
    <citation type="submission" date="2024-05" db="EMBL/GenBank/DDBJ databases">
        <authorList>
            <person name="Wallberg A."/>
        </authorList>
    </citation>
    <scope>NUCLEOTIDE SEQUENCE [LARGE SCALE GENOMIC DNA]</scope>
</reference>
<keyword evidence="1" id="KW-0812">Transmembrane</keyword>
<dbReference type="EMBL" id="CAXKWB010106240">
    <property type="protein sequence ID" value="CAL4228705.1"/>
    <property type="molecule type" value="Genomic_DNA"/>
</dbReference>